<proteinExistence type="predicted"/>
<evidence type="ECO:0000256" key="1">
    <source>
        <dbReference type="ARBA" id="ARBA00022679"/>
    </source>
</evidence>
<dbReference type="GO" id="GO:0016740">
    <property type="term" value="F:transferase activity"/>
    <property type="evidence" value="ECO:0007669"/>
    <property type="project" value="UniProtKB-KW"/>
</dbReference>
<dbReference type="Pfam" id="PF00179">
    <property type="entry name" value="UQ_con"/>
    <property type="match status" value="1"/>
</dbReference>
<dbReference type="SMART" id="SM00212">
    <property type="entry name" value="UBCc"/>
    <property type="match status" value="1"/>
</dbReference>
<accession>A0A6C0D9Z3</accession>
<dbReference type="AlphaFoldDB" id="A0A6C0D9Z3"/>
<dbReference type="EMBL" id="MN739564">
    <property type="protein sequence ID" value="QHT13223.1"/>
    <property type="molecule type" value="Genomic_DNA"/>
</dbReference>
<dbReference type="InterPro" id="IPR016135">
    <property type="entry name" value="UBQ-conjugating_enzyme/RWD"/>
</dbReference>
<dbReference type="FunFam" id="3.10.110.10:FF:000051">
    <property type="entry name" value="ubiquitin-conjugating enzyme E2 R2-like"/>
    <property type="match status" value="1"/>
</dbReference>
<keyword evidence="2" id="KW-0833">Ubl conjugation pathway</keyword>
<dbReference type="InterPro" id="IPR000608">
    <property type="entry name" value="UBC"/>
</dbReference>
<evidence type="ECO:0000313" key="4">
    <source>
        <dbReference type="EMBL" id="QHT13223.1"/>
    </source>
</evidence>
<name>A0A6C0D9Z3_9ZZZZ</name>
<feature type="domain" description="UBC core" evidence="3">
    <location>
        <begin position="1"/>
        <end position="157"/>
    </location>
</feature>
<protein>
    <recommendedName>
        <fullName evidence="3">UBC core domain-containing protein</fullName>
    </recommendedName>
</protein>
<reference evidence="4" key="1">
    <citation type="journal article" date="2020" name="Nature">
        <title>Giant virus diversity and host interactions through global metagenomics.</title>
        <authorList>
            <person name="Schulz F."/>
            <person name="Roux S."/>
            <person name="Paez-Espino D."/>
            <person name="Jungbluth S."/>
            <person name="Walsh D.A."/>
            <person name="Denef V.J."/>
            <person name="McMahon K.D."/>
            <person name="Konstantinidis K.T."/>
            <person name="Eloe-Fadrosh E.A."/>
            <person name="Kyrpides N.C."/>
            <person name="Woyke T."/>
        </authorList>
    </citation>
    <scope>NUCLEOTIDE SEQUENCE</scope>
    <source>
        <strain evidence="4">GVMAG-M-3300023174-131</strain>
    </source>
</reference>
<dbReference type="PROSITE" id="PS00183">
    <property type="entry name" value="UBC_1"/>
    <property type="match status" value="1"/>
</dbReference>
<sequence>MAIKRLQSEYQQYIKDPNPFYSILPDNKNFLKWDVLLFGPTDTIFDGGIFNCQLEFPKDYPNKPPIFIFTNNLFHPNIYKDGKVCISILHEGVDQYGYEHISERWNPSHSANSVLMSFLSILSEPNFDSPANVDASKLWKENFNEYKKIIYRIIASK</sequence>
<dbReference type="PANTHER" id="PTHR24067">
    <property type="entry name" value="UBIQUITIN-CONJUGATING ENZYME E2"/>
    <property type="match status" value="1"/>
</dbReference>
<keyword evidence="1" id="KW-0808">Transferase</keyword>
<dbReference type="InterPro" id="IPR023313">
    <property type="entry name" value="UBQ-conjugating_AS"/>
</dbReference>
<dbReference type="PROSITE" id="PS50127">
    <property type="entry name" value="UBC_2"/>
    <property type="match status" value="1"/>
</dbReference>
<evidence type="ECO:0000256" key="2">
    <source>
        <dbReference type="ARBA" id="ARBA00022786"/>
    </source>
</evidence>
<evidence type="ECO:0000259" key="3">
    <source>
        <dbReference type="PROSITE" id="PS50127"/>
    </source>
</evidence>
<dbReference type="Gene3D" id="3.10.110.10">
    <property type="entry name" value="Ubiquitin Conjugating Enzyme"/>
    <property type="match status" value="1"/>
</dbReference>
<organism evidence="4">
    <name type="scientific">viral metagenome</name>
    <dbReference type="NCBI Taxonomy" id="1070528"/>
    <lineage>
        <taxon>unclassified sequences</taxon>
        <taxon>metagenomes</taxon>
        <taxon>organismal metagenomes</taxon>
    </lineage>
</organism>
<dbReference type="InterPro" id="IPR050113">
    <property type="entry name" value="Ub_conjugating_enzyme"/>
</dbReference>
<dbReference type="SUPFAM" id="SSF54495">
    <property type="entry name" value="UBC-like"/>
    <property type="match status" value="1"/>
</dbReference>